<name>A0AAV9X053_9PEZI</name>
<accession>A0AAV9X053</accession>
<reference evidence="1 2" key="1">
    <citation type="submission" date="2019-10" db="EMBL/GenBank/DDBJ databases">
        <authorList>
            <person name="Palmer J.M."/>
        </authorList>
    </citation>
    <scope>NUCLEOTIDE SEQUENCE [LARGE SCALE GENOMIC DNA]</scope>
    <source>
        <strain evidence="1 2">TWF694</strain>
    </source>
</reference>
<evidence type="ECO:0008006" key="3">
    <source>
        <dbReference type="Google" id="ProtNLM"/>
    </source>
</evidence>
<organism evidence="1 2">
    <name type="scientific">Orbilia ellipsospora</name>
    <dbReference type="NCBI Taxonomy" id="2528407"/>
    <lineage>
        <taxon>Eukaryota</taxon>
        <taxon>Fungi</taxon>
        <taxon>Dikarya</taxon>
        <taxon>Ascomycota</taxon>
        <taxon>Pezizomycotina</taxon>
        <taxon>Orbiliomycetes</taxon>
        <taxon>Orbiliales</taxon>
        <taxon>Orbiliaceae</taxon>
        <taxon>Orbilia</taxon>
    </lineage>
</organism>
<dbReference type="AlphaFoldDB" id="A0AAV9X053"/>
<comment type="caution">
    <text evidence="1">The sequence shown here is derived from an EMBL/GenBank/DDBJ whole genome shotgun (WGS) entry which is preliminary data.</text>
</comment>
<gene>
    <name evidence="1" type="ORF">TWF694_003700</name>
</gene>
<dbReference type="Gene3D" id="2.80.10.50">
    <property type="match status" value="1"/>
</dbReference>
<protein>
    <recommendedName>
        <fullName evidence="3">Ricin B lectin domain-containing protein</fullName>
    </recommendedName>
</protein>
<dbReference type="Proteomes" id="UP001365542">
    <property type="component" value="Unassembled WGS sequence"/>
</dbReference>
<keyword evidence="2" id="KW-1185">Reference proteome</keyword>
<evidence type="ECO:0000313" key="1">
    <source>
        <dbReference type="EMBL" id="KAK6530344.1"/>
    </source>
</evidence>
<dbReference type="EMBL" id="JAVHJO010000013">
    <property type="protein sequence ID" value="KAK6530344.1"/>
    <property type="molecule type" value="Genomic_DNA"/>
</dbReference>
<sequence>MTRLQPGRYRIENNDDGRILYIGLGAQGDGSDPGDLVSVGLEGNEDSTIWTVELAKEGEYNKEQNEDQPYILKCGNLRVGGVEDDENNLFVFSDEIEDKITEETRVWNIMEVDVEGKEDYYWILADEDTKGWGVSGDEEPAHIWGWSYNRHGSGERMFKFIPV</sequence>
<proteinExistence type="predicted"/>
<evidence type="ECO:0000313" key="2">
    <source>
        <dbReference type="Proteomes" id="UP001365542"/>
    </source>
</evidence>